<evidence type="ECO:0000256" key="2">
    <source>
        <dbReference type="ARBA" id="ARBA00022692"/>
    </source>
</evidence>
<evidence type="ECO:0000256" key="3">
    <source>
        <dbReference type="ARBA" id="ARBA00022989"/>
    </source>
</evidence>
<accession>A0A094WIM8</accession>
<evidence type="ECO:0000256" key="1">
    <source>
        <dbReference type="ARBA" id="ARBA00004127"/>
    </source>
</evidence>
<evidence type="ECO:0000313" key="9">
    <source>
        <dbReference type="Proteomes" id="UP000002754"/>
    </source>
</evidence>
<evidence type="ECO:0000259" key="6">
    <source>
        <dbReference type="Pfam" id="PF06803"/>
    </source>
</evidence>
<keyword evidence="4 5" id="KW-0472">Membrane</keyword>
<sequence>MRQFFRRTAFLLTFWRSIPQIFRFYRIKEIKLSTKLLYTGALFGYLFLPYDLIPDFIIGLGLVDDVLVIGFLLDRMIRITKAHDKKIKA</sequence>
<keyword evidence="9" id="KW-1185">Reference proteome</keyword>
<proteinExistence type="predicted"/>
<dbReference type="GO" id="GO:0012505">
    <property type="term" value="C:endomembrane system"/>
    <property type="evidence" value="ECO:0007669"/>
    <property type="project" value="UniProtKB-SubCell"/>
</dbReference>
<gene>
    <name evidence="8" type="ORF">AJ85_17945</name>
    <name evidence="7" type="ORF">BALCAV_0214740</name>
</gene>
<feature type="transmembrane region" description="Helical" evidence="5">
    <location>
        <begin position="32"/>
        <end position="50"/>
    </location>
</feature>
<feature type="domain" description="DUF1232" evidence="6">
    <location>
        <begin position="39"/>
        <end position="71"/>
    </location>
</feature>
<dbReference type="AlphaFoldDB" id="A0A094WIM8"/>
<name>A0A094WIM8_ALKAL</name>
<feature type="transmembrane region" description="Helical" evidence="5">
    <location>
        <begin position="56"/>
        <end position="73"/>
    </location>
</feature>
<dbReference type="OrthoDB" id="2679475at2"/>
<dbReference type="EMBL" id="ALPT02000050">
    <property type="protein sequence ID" value="KGA96686.1"/>
    <property type="molecule type" value="Genomic_DNA"/>
</dbReference>
<protein>
    <recommendedName>
        <fullName evidence="6">DUF1232 domain-containing protein</fullName>
    </recommendedName>
</protein>
<comment type="caution">
    <text evidence="7">The sequence shown here is derived from an EMBL/GenBank/DDBJ whole genome shotgun (WGS) entry which is preliminary data.</text>
</comment>
<dbReference type="Pfam" id="PF06803">
    <property type="entry name" value="DUF1232"/>
    <property type="match status" value="1"/>
</dbReference>
<comment type="subcellular location">
    <subcellularLocation>
        <location evidence="1">Endomembrane system</location>
        <topology evidence="1">Multi-pass membrane protein</topology>
    </subcellularLocation>
</comment>
<keyword evidence="3 5" id="KW-1133">Transmembrane helix</keyword>
<dbReference type="eggNOG" id="COG3339">
    <property type="taxonomic scope" value="Bacteria"/>
</dbReference>
<dbReference type="Proteomes" id="UP000297014">
    <property type="component" value="Unassembled WGS sequence"/>
</dbReference>
<organism evidence="7 9">
    <name type="scientific">Alkalihalobacillus alcalophilus ATCC 27647 = CGMCC 1.3604</name>
    <dbReference type="NCBI Taxonomy" id="1218173"/>
    <lineage>
        <taxon>Bacteria</taxon>
        <taxon>Bacillati</taxon>
        <taxon>Bacillota</taxon>
        <taxon>Bacilli</taxon>
        <taxon>Bacillales</taxon>
        <taxon>Bacillaceae</taxon>
        <taxon>Alkalihalobacillus</taxon>
    </lineage>
</organism>
<reference evidence="7 9" key="1">
    <citation type="journal article" date="2014" name="Genome Announc.">
        <title>Draft Genome Sequence of Bacillus alcalophilus AV1934, a Classic Alkaliphile Isolated from Human Feces in 1934.</title>
        <authorList>
            <person name="Attie O."/>
            <person name="Jayaprakash A."/>
            <person name="Shah H."/>
            <person name="Paulsen I.T."/>
            <person name="Morino M."/>
            <person name="Takahashi Y."/>
            <person name="Narumi I."/>
            <person name="Sachidanandam R."/>
            <person name="Satoh K."/>
            <person name="Ito M."/>
            <person name="Krulwich T.A."/>
        </authorList>
    </citation>
    <scope>NUCLEOTIDE SEQUENCE [LARGE SCALE GENOMIC DNA]</scope>
    <source>
        <strain evidence="7 9">AV1934</strain>
    </source>
</reference>
<evidence type="ECO:0000256" key="5">
    <source>
        <dbReference type="SAM" id="Phobius"/>
    </source>
</evidence>
<dbReference type="EMBL" id="JALP01000237">
    <property type="protein sequence ID" value="THG89390.1"/>
    <property type="molecule type" value="Genomic_DNA"/>
</dbReference>
<evidence type="ECO:0000313" key="8">
    <source>
        <dbReference type="EMBL" id="THG89390.1"/>
    </source>
</evidence>
<evidence type="ECO:0000256" key="4">
    <source>
        <dbReference type="ARBA" id="ARBA00023136"/>
    </source>
</evidence>
<reference evidence="8 10" key="2">
    <citation type="submission" date="2014-01" db="EMBL/GenBank/DDBJ databases">
        <title>Draft genome sequencing of Bacillus alcalophilus CGMCC 1.3604.</title>
        <authorList>
            <person name="Yang J."/>
            <person name="Diao L."/>
            <person name="Yang S."/>
        </authorList>
    </citation>
    <scope>NUCLEOTIDE SEQUENCE [LARGE SCALE GENOMIC DNA]</scope>
    <source>
        <strain evidence="8 10">CGMCC 1.3604</strain>
    </source>
</reference>
<evidence type="ECO:0000313" key="10">
    <source>
        <dbReference type="Proteomes" id="UP000297014"/>
    </source>
</evidence>
<dbReference type="InterPro" id="IPR010652">
    <property type="entry name" value="DUF1232"/>
</dbReference>
<keyword evidence="2 5" id="KW-0812">Transmembrane</keyword>
<dbReference type="Proteomes" id="UP000002754">
    <property type="component" value="Unassembled WGS sequence"/>
</dbReference>
<dbReference type="RefSeq" id="WP_003321201.1">
    <property type="nucleotide sequence ID" value="NZ_ALPT02000050.1"/>
</dbReference>
<dbReference type="STRING" id="1218173.BALCAV_0214740"/>
<evidence type="ECO:0000313" key="7">
    <source>
        <dbReference type="EMBL" id="KGA96686.1"/>
    </source>
</evidence>